<dbReference type="PROSITE" id="PS51257">
    <property type="entry name" value="PROKAR_LIPOPROTEIN"/>
    <property type="match status" value="1"/>
</dbReference>
<reference evidence="2" key="1">
    <citation type="journal article" date="2019" name="Int. J. Syst. Evol. Microbiol.">
        <title>The Global Catalogue of Microorganisms (GCM) 10K type strain sequencing project: providing services to taxonomists for standard genome sequencing and annotation.</title>
        <authorList>
            <consortium name="The Broad Institute Genomics Platform"/>
            <consortium name="The Broad Institute Genome Sequencing Center for Infectious Disease"/>
            <person name="Wu L."/>
            <person name="Ma J."/>
        </authorList>
    </citation>
    <scope>NUCLEOTIDE SEQUENCE [LARGE SCALE GENOMIC DNA]</scope>
    <source>
        <strain evidence="2">KCTC 52127</strain>
    </source>
</reference>
<dbReference type="InterPro" id="IPR020018">
    <property type="entry name" value="Motility-assoc_lipoprot_GldH"/>
</dbReference>
<sequence length="167" mass="19291">MEIEIKRNKAVFLVLAMLLAFTSCDSNRVYDQYTALENNTWSFENPIEFEFQVADTLSRNNLYINIRNNNDYAYSNLFLITHLNFPDGKKIVDTLEYEMADKQGRFLGTGLSEVKESKLFYKERSIFPMSGDYKVSIHQAMRKNGAVEGIESLEGITDVGFRIEKVE</sequence>
<dbReference type="Pfam" id="PF14109">
    <property type="entry name" value="GldH_lipo"/>
    <property type="match status" value="1"/>
</dbReference>
<keyword evidence="1" id="KW-0449">Lipoprotein</keyword>
<gene>
    <name evidence="1" type="ORF">ACFSRZ_04855</name>
</gene>
<proteinExistence type="predicted"/>
<organism evidence="1 2">
    <name type="scientific">Pseudotenacibaculum haliotis</name>
    <dbReference type="NCBI Taxonomy" id="1862138"/>
    <lineage>
        <taxon>Bacteria</taxon>
        <taxon>Pseudomonadati</taxon>
        <taxon>Bacteroidota</taxon>
        <taxon>Flavobacteriia</taxon>
        <taxon>Flavobacteriales</taxon>
        <taxon>Flavobacteriaceae</taxon>
        <taxon>Pseudotenacibaculum</taxon>
    </lineage>
</organism>
<comment type="caution">
    <text evidence="1">The sequence shown here is derived from an EMBL/GenBank/DDBJ whole genome shotgun (WGS) entry which is preliminary data.</text>
</comment>
<dbReference type="NCBIfam" id="TIGR03511">
    <property type="entry name" value="GldH_lipo"/>
    <property type="match status" value="1"/>
</dbReference>
<protein>
    <submittedName>
        <fullName evidence="1">Gliding motility lipoprotein GldH</fullName>
    </submittedName>
</protein>
<evidence type="ECO:0000313" key="2">
    <source>
        <dbReference type="Proteomes" id="UP001597508"/>
    </source>
</evidence>
<dbReference type="EMBL" id="JBHULH010000001">
    <property type="protein sequence ID" value="MFD2566690.1"/>
    <property type="molecule type" value="Genomic_DNA"/>
</dbReference>
<accession>A0ABW5LPG2</accession>
<keyword evidence="2" id="KW-1185">Reference proteome</keyword>
<dbReference type="RefSeq" id="WP_379665395.1">
    <property type="nucleotide sequence ID" value="NZ_JBHULH010000001.1"/>
</dbReference>
<evidence type="ECO:0000313" key="1">
    <source>
        <dbReference type="EMBL" id="MFD2566690.1"/>
    </source>
</evidence>
<dbReference type="Proteomes" id="UP001597508">
    <property type="component" value="Unassembled WGS sequence"/>
</dbReference>
<name>A0ABW5LPG2_9FLAO</name>